<organism evidence="1">
    <name type="scientific">marine metagenome</name>
    <dbReference type="NCBI Taxonomy" id="408172"/>
    <lineage>
        <taxon>unclassified sequences</taxon>
        <taxon>metagenomes</taxon>
        <taxon>ecological metagenomes</taxon>
    </lineage>
</organism>
<dbReference type="Pfam" id="PF05721">
    <property type="entry name" value="PhyH"/>
    <property type="match status" value="1"/>
</dbReference>
<dbReference type="AlphaFoldDB" id="A0A382X2D6"/>
<dbReference type="Gene3D" id="2.60.120.620">
    <property type="entry name" value="q2cbj1_9rhob like domain"/>
    <property type="match status" value="1"/>
</dbReference>
<dbReference type="PANTHER" id="PTHR20883">
    <property type="entry name" value="PHYTANOYL-COA DIOXYGENASE DOMAIN CONTAINING 1"/>
    <property type="match status" value="1"/>
</dbReference>
<accession>A0A382X2D6</accession>
<dbReference type="SUPFAM" id="SSF51197">
    <property type="entry name" value="Clavaminate synthase-like"/>
    <property type="match status" value="1"/>
</dbReference>
<dbReference type="InterPro" id="IPR008775">
    <property type="entry name" value="Phytyl_CoA_dOase-like"/>
</dbReference>
<dbReference type="GO" id="GO:0046872">
    <property type="term" value="F:metal ion binding"/>
    <property type="evidence" value="ECO:0007669"/>
    <property type="project" value="UniProtKB-ARBA"/>
</dbReference>
<feature type="non-terminal residue" evidence="1">
    <location>
        <position position="1"/>
    </location>
</feature>
<dbReference type="GO" id="GO:0016491">
    <property type="term" value="F:oxidoreductase activity"/>
    <property type="evidence" value="ECO:0007669"/>
    <property type="project" value="UniProtKB-ARBA"/>
</dbReference>
<gene>
    <name evidence="1" type="ORF">METZ01_LOCUS417894</name>
</gene>
<reference evidence="1" key="1">
    <citation type="submission" date="2018-05" db="EMBL/GenBank/DDBJ databases">
        <authorList>
            <person name="Lanie J.A."/>
            <person name="Ng W.-L."/>
            <person name="Kazmierczak K.M."/>
            <person name="Andrzejewski T.M."/>
            <person name="Davidsen T.M."/>
            <person name="Wayne K.J."/>
            <person name="Tettelin H."/>
            <person name="Glass J.I."/>
            <person name="Rusch D."/>
            <person name="Podicherti R."/>
            <person name="Tsui H.-C.T."/>
            <person name="Winkler M.E."/>
        </authorList>
    </citation>
    <scope>NUCLEOTIDE SEQUENCE</scope>
</reference>
<protein>
    <recommendedName>
        <fullName evidence="2">Phytanoyl-CoA dioxygenase</fullName>
    </recommendedName>
</protein>
<evidence type="ECO:0008006" key="2">
    <source>
        <dbReference type="Google" id="ProtNLM"/>
    </source>
</evidence>
<proteinExistence type="predicted"/>
<evidence type="ECO:0000313" key="1">
    <source>
        <dbReference type="EMBL" id="SVD65040.1"/>
    </source>
</evidence>
<dbReference type="EMBL" id="UINC01164275">
    <property type="protein sequence ID" value="SVD65040.1"/>
    <property type="molecule type" value="Genomic_DNA"/>
</dbReference>
<sequence length="213" mass="23634">DRSVVLAAEERAAGSEHVYHDGKSQRVWSLVNKGRIFEQMIQLPQVLELQQHLLGDDCVLSSFTVNLIGPGSPAGNLHADYPVASFPKPLPLGAFYSNTIYVLDDFTQDNGATLIVPGSYKRGYGPDPEKQYEDVVKISADKGDIVIFHGATWHASGANNSERERMILLGYFCRSFIKPQQDNFKLVSPEIVERSTPILKRLLGYDCQPGLRA</sequence>
<name>A0A382X2D6_9ZZZZ</name>
<dbReference type="PANTHER" id="PTHR20883:SF48">
    <property type="entry name" value="ECTOINE DIOXYGENASE"/>
    <property type="match status" value="1"/>
</dbReference>